<evidence type="ECO:0000313" key="1">
    <source>
        <dbReference type="EMBL" id="KUM45172.1"/>
    </source>
</evidence>
<name>A0A117NFF5_PICGL</name>
<accession>A0A117NFF5</accession>
<sequence length="51" mass="5755">MHTIFSDLTSHLFSIPTAYPLLVTLGRAIDIDQRGGRSDREKGDKRLAPTW</sequence>
<gene>
    <name evidence="1" type="ORF">ABT39_MTgene3587</name>
</gene>
<protein>
    <submittedName>
        <fullName evidence="1">Uncharacterized protein</fullName>
    </submittedName>
</protein>
<geneLocation type="mitochondrion" evidence="1"/>
<organism evidence="1">
    <name type="scientific">Picea glauca</name>
    <name type="common">White spruce</name>
    <name type="synonym">Pinus glauca</name>
    <dbReference type="NCBI Taxonomy" id="3330"/>
    <lineage>
        <taxon>Eukaryota</taxon>
        <taxon>Viridiplantae</taxon>
        <taxon>Streptophyta</taxon>
        <taxon>Embryophyta</taxon>
        <taxon>Tracheophyta</taxon>
        <taxon>Spermatophyta</taxon>
        <taxon>Pinopsida</taxon>
        <taxon>Pinidae</taxon>
        <taxon>Conifers I</taxon>
        <taxon>Pinales</taxon>
        <taxon>Pinaceae</taxon>
        <taxon>Picea</taxon>
    </lineage>
</organism>
<reference evidence="1" key="1">
    <citation type="journal article" date="2015" name="Genome Biol. Evol.">
        <title>Organellar Genomes of White Spruce (Picea glauca): Assembly and Annotation.</title>
        <authorList>
            <person name="Jackman S.D."/>
            <person name="Warren R.L."/>
            <person name="Gibb E.A."/>
            <person name="Vandervalk B.P."/>
            <person name="Mohamadi H."/>
            <person name="Chu J."/>
            <person name="Raymond A."/>
            <person name="Pleasance S."/>
            <person name="Coope R."/>
            <person name="Wildung M.R."/>
            <person name="Ritland C.E."/>
            <person name="Bousquet J."/>
            <person name="Jones S.J."/>
            <person name="Bohlmann J."/>
            <person name="Birol I."/>
        </authorList>
    </citation>
    <scope>NUCLEOTIDE SEQUENCE [LARGE SCALE GENOMIC DNA]</scope>
    <source>
        <tissue evidence="1">Flushing bud</tissue>
    </source>
</reference>
<keyword evidence="1" id="KW-0496">Mitochondrion</keyword>
<dbReference type="EMBL" id="LKAM01000025">
    <property type="protein sequence ID" value="KUM45172.1"/>
    <property type="molecule type" value="Genomic_DNA"/>
</dbReference>
<proteinExistence type="predicted"/>
<dbReference type="AlphaFoldDB" id="A0A117NFF5"/>
<comment type="caution">
    <text evidence="1">The sequence shown here is derived from an EMBL/GenBank/DDBJ whole genome shotgun (WGS) entry which is preliminary data.</text>
</comment>